<dbReference type="InterPro" id="IPR000917">
    <property type="entry name" value="Sulfatase_N"/>
</dbReference>
<dbReference type="GO" id="GO:0004065">
    <property type="term" value="F:arylsulfatase activity"/>
    <property type="evidence" value="ECO:0007669"/>
    <property type="project" value="TreeGrafter"/>
</dbReference>
<proteinExistence type="inferred from homology"/>
<dbReference type="KEGG" id="aau:AAur_1732"/>
<keyword evidence="3" id="KW-0378">Hydrolase</keyword>
<dbReference type="SUPFAM" id="SSF53649">
    <property type="entry name" value="Alkaline phosphatase-like"/>
    <property type="match status" value="1"/>
</dbReference>
<dbReference type="STRING" id="290340.AAur_1732"/>
<sequence length="496" mass="56175">MSKPNVILICVDEWRGDCLSSDGHPYVETPHLDDLARNGVRFSKGYSATPSCVPARAALFTGQSQERHGRVGYNDGVPFHAVHPVTLQGEFRKGGYHTQAIGKMHVWPERSRLDFDDVVLHDGYLHHARQEHHQNFAMFDDYVPWLRRQPGMGPDAEYFDHGVNCNSIVARPWDKAENLHPTHWIGTQAIEWMHRRDPVKPFFLYLSFHRPHPPYDPPSWAFEQYLNIPAYEPVEGNWEQHWDEHRQDGNYQASYGRIPDHVVHRARAGYYGLMAQIDLQVNRIKESLADFGLHDNTVIAFTSDHGEMMGDHHMFRKAVPYEGSTRVPFIIANTPSAQQAARGTVVDHVVELRDIMPTLLDLAGLPIPDSVDGESLASIVRGESTGAVRDVLHGEHVYWGQNLHWLTDGHHKYIWGSGEGTEELFNLDADPQERTNLAQAPAYLGELLSWRQQMVETLKDREEGYVIDGALTPGAAVVAMLRHAREKASASTPQLP</sequence>
<reference evidence="6 7" key="1">
    <citation type="journal article" date="2006" name="PLoS Genet.">
        <title>Secrets of soil survival revealed by the genome sequence of Arthrobacter aurescens TC1.</title>
        <authorList>
            <person name="Mongodin E.F."/>
            <person name="Shapir N."/>
            <person name="Daugherty S.C."/>
            <person name="DeBoy R.T."/>
            <person name="Emerson J.B."/>
            <person name="Shvartzbeyn A."/>
            <person name="Radune D."/>
            <person name="Vamathevan J."/>
            <person name="Riggs F."/>
            <person name="Grinberg V."/>
            <person name="Khouri H."/>
            <person name="Wackett L.P."/>
            <person name="Nelson K.E."/>
            <person name="Sadowsky M.J."/>
        </authorList>
    </citation>
    <scope>NUCLEOTIDE SEQUENCE [LARGE SCALE GENOMIC DNA]</scope>
    <source>
        <strain evidence="6 7">TC1</strain>
    </source>
</reference>
<evidence type="ECO:0000256" key="2">
    <source>
        <dbReference type="ARBA" id="ARBA00022723"/>
    </source>
</evidence>
<gene>
    <name evidence="6" type="ordered locus">AAur_1732</name>
</gene>
<dbReference type="eggNOG" id="COG3119">
    <property type="taxonomic scope" value="Bacteria"/>
</dbReference>
<evidence type="ECO:0000259" key="5">
    <source>
        <dbReference type="Pfam" id="PF00884"/>
    </source>
</evidence>
<name>A1R5I1_PAEAT</name>
<dbReference type="PANTHER" id="PTHR42693:SF53">
    <property type="entry name" value="ENDO-4-O-SULFATASE"/>
    <property type="match status" value="1"/>
</dbReference>
<evidence type="ECO:0000313" key="7">
    <source>
        <dbReference type="Proteomes" id="UP000000637"/>
    </source>
</evidence>
<organism evidence="6 7">
    <name type="scientific">Paenarthrobacter aurescens (strain TC1)</name>
    <dbReference type="NCBI Taxonomy" id="290340"/>
    <lineage>
        <taxon>Bacteria</taxon>
        <taxon>Bacillati</taxon>
        <taxon>Actinomycetota</taxon>
        <taxon>Actinomycetes</taxon>
        <taxon>Micrococcales</taxon>
        <taxon>Micrococcaceae</taxon>
        <taxon>Paenarthrobacter</taxon>
    </lineage>
</organism>
<dbReference type="EMBL" id="CP000474">
    <property type="protein sequence ID" value="ABM08512.1"/>
    <property type="molecule type" value="Genomic_DNA"/>
</dbReference>
<dbReference type="Proteomes" id="UP000000637">
    <property type="component" value="Chromosome"/>
</dbReference>
<dbReference type="Pfam" id="PF00884">
    <property type="entry name" value="Sulfatase"/>
    <property type="match status" value="1"/>
</dbReference>
<dbReference type="RefSeq" id="WP_011774439.1">
    <property type="nucleotide sequence ID" value="NC_008711.1"/>
</dbReference>
<keyword evidence="2" id="KW-0479">Metal-binding</keyword>
<dbReference type="InterPro" id="IPR017850">
    <property type="entry name" value="Alkaline_phosphatase_core_sf"/>
</dbReference>
<evidence type="ECO:0000256" key="1">
    <source>
        <dbReference type="ARBA" id="ARBA00008779"/>
    </source>
</evidence>
<keyword evidence="4" id="KW-0106">Calcium</keyword>
<dbReference type="GO" id="GO:0046872">
    <property type="term" value="F:metal ion binding"/>
    <property type="evidence" value="ECO:0007669"/>
    <property type="project" value="UniProtKB-KW"/>
</dbReference>
<dbReference type="PROSITE" id="PS00149">
    <property type="entry name" value="SULFATASE_2"/>
    <property type="match status" value="1"/>
</dbReference>
<evidence type="ECO:0000256" key="3">
    <source>
        <dbReference type="ARBA" id="ARBA00022801"/>
    </source>
</evidence>
<dbReference type="Gene3D" id="3.40.720.10">
    <property type="entry name" value="Alkaline Phosphatase, subunit A"/>
    <property type="match status" value="1"/>
</dbReference>
<accession>A1R5I1</accession>
<protein>
    <submittedName>
        <fullName evidence="6">Sulfatase family protein</fullName>
    </submittedName>
</protein>
<evidence type="ECO:0000313" key="6">
    <source>
        <dbReference type="EMBL" id="ABM08512.1"/>
    </source>
</evidence>
<feature type="domain" description="Sulfatase N-terminal" evidence="5">
    <location>
        <begin position="4"/>
        <end position="364"/>
    </location>
</feature>
<comment type="similarity">
    <text evidence="1">Belongs to the sulfatase family.</text>
</comment>
<keyword evidence="7" id="KW-1185">Reference proteome</keyword>
<dbReference type="NCBIfam" id="NF010322">
    <property type="entry name" value="PRK13759.1"/>
    <property type="match status" value="1"/>
</dbReference>
<dbReference type="OrthoDB" id="9777306at2"/>
<evidence type="ECO:0000256" key="4">
    <source>
        <dbReference type="ARBA" id="ARBA00022837"/>
    </source>
</evidence>
<dbReference type="InterPro" id="IPR050738">
    <property type="entry name" value="Sulfatase"/>
</dbReference>
<dbReference type="PANTHER" id="PTHR42693">
    <property type="entry name" value="ARYLSULFATASE FAMILY MEMBER"/>
    <property type="match status" value="1"/>
</dbReference>
<dbReference type="AlphaFoldDB" id="A1R5I1"/>
<dbReference type="HOGENOM" id="CLU_006332_9_2_11"/>
<dbReference type="InterPro" id="IPR024607">
    <property type="entry name" value="Sulfatase_CS"/>
</dbReference>